<reference evidence="1" key="1">
    <citation type="submission" date="2020-08" db="EMBL/GenBank/DDBJ databases">
        <title>Multicomponent nature underlies the extraordinary mechanical properties of spider dragline silk.</title>
        <authorList>
            <person name="Kono N."/>
            <person name="Nakamura H."/>
            <person name="Mori M."/>
            <person name="Yoshida Y."/>
            <person name="Ohtoshi R."/>
            <person name="Malay A.D."/>
            <person name="Moran D.A.P."/>
            <person name="Tomita M."/>
            <person name="Numata K."/>
            <person name="Arakawa K."/>
        </authorList>
    </citation>
    <scope>NUCLEOTIDE SEQUENCE</scope>
</reference>
<proteinExistence type="predicted"/>
<keyword evidence="2" id="KW-1185">Reference proteome</keyword>
<gene>
    <name evidence="1" type="ORF">NPIL_493861</name>
</gene>
<sequence length="100" mass="11195">MKTKSLFIALFTFDSNHLYGATARCSTTLEVSQTENGATAGPKQSFRYKTLLLIRHSGTHFSTKSRLSIRVGTSLRSNRRSNYRYVQAALSKFRKASVTA</sequence>
<organism evidence="1 2">
    <name type="scientific">Nephila pilipes</name>
    <name type="common">Giant wood spider</name>
    <name type="synonym">Nephila maculata</name>
    <dbReference type="NCBI Taxonomy" id="299642"/>
    <lineage>
        <taxon>Eukaryota</taxon>
        <taxon>Metazoa</taxon>
        <taxon>Ecdysozoa</taxon>
        <taxon>Arthropoda</taxon>
        <taxon>Chelicerata</taxon>
        <taxon>Arachnida</taxon>
        <taxon>Araneae</taxon>
        <taxon>Araneomorphae</taxon>
        <taxon>Entelegynae</taxon>
        <taxon>Araneoidea</taxon>
        <taxon>Nephilidae</taxon>
        <taxon>Nephila</taxon>
    </lineage>
</organism>
<protein>
    <submittedName>
        <fullName evidence="1">Uncharacterized protein</fullName>
    </submittedName>
</protein>
<dbReference type="AlphaFoldDB" id="A0A8X6Q5Z6"/>
<evidence type="ECO:0000313" key="2">
    <source>
        <dbReference type="Proteomes" id="UP000887013"/>
    </source>
</evidence>
<accession>A0A8X6Q5Z6</accession>
<evidence type="ECO:0000313" key="1">
    <source>
        <dbReference type="EMBL" id="GFU04037.1"/>
    </source>
</evidence>
<name>A0A8X6Q5Z6_NEPPI</name>
<dbReference type="Proteomes" id="UP000887013">
    <property type="component" value="Unassembled WGS sequence"/>
</dbReference>
<comment type="caution">
    <text evidence="1">The sequence shown here is derived from an EMBL/GenBank/DDBJ whole genome shotgun (WGS) entry which is preliminary data.</text>
</comment>
<dbReference type="EMBL" id="BMAW01027786">
    <property type="protein sequence ID" value="GFU04037.1"/>
    <property type="molecule type" value="Genomic_DNA"/>
</dbReference>